<dbReference type="Proteomes" id="UP001596087">
    <property type="component" value="Unassembled WGS sequence"/>
</dbReference>
<sequence length="470" mass="51409">MTHLSLEERAARGRAARAEVPADAQADAVPTPDRADPVAVLEQQGSSRVPDLLPLRHARMAVSAFTFYRGAARLMALDLAGRPTSGLGVQACGDAHLSNFGMYASPERRLVFDLNDFDETHRGPWEWDLKRLVTSFVVAARDNGSTPKQQRRAALTVGLAYQEAMASFAGMRTLDVWYTRIEVEELLERLRSTVKAGRMKKVDKNIAKARSRDSLKAFGKLAEVVDGRMRFRADPPLLVPVEDLLPDGAVHDLTAQLTGLVGGYRRTLSADRRLLLDRFRPEALARKVVGVGSVGTRCWVMLLSGRDEDDPLFLQIKEAQASVLADLVPEEFRDAHLDHQEGERVVTGQRITQATSDIFLGWDRLTGIDGQERDFYVRQLRDMKGSALVEEMEPAALEVYARLCGGALARAHARSGDPVAIAAYLGEPGDEAVAEAMVAFGESYADQNARDHAAMVAAIADGRLPAAEGV</sequence>
<dbReference type="RefSeq" id="WP_378589856.1">
    <property type="nucleotide sequence ID" value="NZ_JBHSKD010000009.1"/>
</dbReference>
<feature type="compositionally biased region" description="Basic and acidic residues" evidence="1">
    <location>
        <begin position="1"/>
        <end position="11"/>
    </location>
</feature>
<keyword evidence="3" id="KW-1185">Reference proteome</keyword>
<evidence type="ECO:0000313" key="3">
    <source>
        <dbReference type="Proteomes" id="UP001596087"/>
    </source>
</evidence>
<proteinExistence type="predicted"/>
<dbReference type="Pfam" id="PF10009">
    <property type="entry name" value="DUF2252"/>
    <property type="match status" value="1"/>
</dbReference>
<gene>
    <name evidence="2" type="ORF">ACFPGP_10485</name>
</gene>
<dbReference type="PANTHER" id="PTHR39441:SF1">
    <property type="entry name" value="DUF2252 DOMAIN-CONTAINING PROTEIN"/>
    <property type="match status" value="1"/>
</dbReference>
<feature type="region of interest" description="Disordered" evidence="1">
    <location>
        <begin position="1"/>
        <end position="32"/>
    </location>
</feature>
<protein>
    <submittedName>
        <fullName evidence="2">DUF2252 domain-containing protein</fullName>
    </submittedName>
</protein>
<accession>A0ABW0BK49</accession>
<dbReference type="PANTHER" id="PTHR39441">
    <property type="entry name" value="DUF2252 DOMAIN-CONTAINING PROTEIN"/>
    <property type="match status" value="1"/>
</dbReference>
<name>A0ABW0BK49_9ACTN</name>
<dbReference type="InterPro" id="IPR018721">
    <property type="entry name" value="DUF2252"/>
</dbReference>
<evidence type="ECO:0000256" key="1">
    <source>
        <dbReference type="SAM" id="MobiDB-lite"/>
    </source>
</evidence>
<evidence type="ECO:0000313" key="2">
    <source>
        <dbReference type="EMBL" id="MFC5177101.1"/>
    </source>
</evidence>
<organism evidence="2 3">
    <name type="scientific">Nocardioides taihuensis</name>
    <dbReference type="NCBI Taxonomy" id="1835606"/>
    <lineage>
        <taxon>Bacteria</taxon>
        <taxon>Bacillati</taxon>
        <taxon>Actinomycetota</taxon>
        <taxon>Actinomycetes</taxon>
        <taxon>Propionibacteriales</taxon>
        <taxon>Nocardioidaceae</taxon>
        <taxon>Nocardioides</taxon>
    </lineage>
</organism>
<comment type="caution">
    <text evidence="2">The sequence shown here is derived from an EMBL/GenBank/DDBJ whole genome shotgun (WGS) entry which is preliminary data.</text>
</comment>
<reference evidence="3" key="1">
    <citation type="journal article" date="2019" name="Int. J. Syst. Evol. Microbiol.">
        <title>The Global Catalogue of Microorganisms (GCM) 10K type strain sequencing project: providing services to taxonomists for standard genome sequencing and annotation.</title>
        <authorList>
            <consortium name="The Broad Institute Genomics Platform"/>
            <consortium name="The Broad Institute Genome Sequencing Center for Infectious Disease"/>
            <person name="Wu L."/>
            <person name="Ma J."/>
        </authorList>
    </citation>
    <scope>NUCLEOTIDE SEQUENCE [LARGE SCALE GENOMIC DNA]</scope>
    <source>
        <strain evidence="3">DFY41</strain>
    </source>
</reference>
<dbReference type="EMBL" id="JBHSKD010000009">
    <property type="protein sequence ID" value="MFC5177101.1"/>
    <property type="molecule type" value="Genomic_DNA"/>
</dbReference>